<name>A0A388TA36_TERA1</name>
<evidence type="ECO:0000313" key="3">
    <source>
        <dbReference type="Proteomes" id="UP000269352"/>
    </source>
</evidence>
<comment type="similarity">
    <text evidence="1">Belongs to the phD/YefM antitoxin family.</text>
</comment>
<evidence type="ECO:0000313" key="2">
    <source>
        <dbReference type="EMBL" id="GBR73446.1"/>
    </source>
</evidence>
<reference evidence="2 3" key="1">
    <citation type="journal article" date="2019" name="ISME J.">
        <title>Genome analyses of uncultured TG2/ZB3 bacteria in 'Margulisbacteria' specifically attached to ectosymbiotic spirochetes of protists in the termite gut.</title>
        <authorList>
            <person name="Utami Y.D."/>
            <person name="Kuwahara H."/>
            <person name="Igai K."/>
            <person name="Murakami T."/>
            <person name="Sugaya K."/>
            <person name="Morikawa T."/>
            <person name="Nagura Y."/>
            <person name="Yuki M."/>
            <person name="Deevong P."/>
            <person name="Inoue T."/>
            <person name="Kihara K."/>
            <person name="Lo N."/>
            <person name="Yamada A."/>
            <person name="Ohkuma M."/>
            <person name="Hongoh Y."/>
        </authorList>
    </citation>
    <scope>NUCLEOTIDE SEQUENCE [LARGE SCALE GENOMIC DNA]</scope>
    <source>
        <strain evidence="2">NkOx7-01</strain>
    </source>
</reference>
<sequence length="100" mass="11491">MKFLSVRELRTSTNKLKSLLAKNGNIIVTTNGKPLSLMLPVDEANMEETLNDLTRIRAKRVFGEMQMQSVKNGTDKMTMAEIDAEIAAYRRERKNKRAYR</sequence>
<dbReference type="InterPro" id="IPR036165">
    <property type="entry name" value="YefM-like_sf"/>
</dbReference>
<comment type="caution">
    <text evidence="2">The sequence shown here is derived from an EMBL/GenBank/DDBJ whole genome shotgun (WGS) entry which is preliminary data.</text>
</comment>
<evidence type="ECO:0000256" key="1">
    <source>
        <dbReference type="ARBA" id="ARBA00009981"/>
    </source>
</evidence>
<proteinExistence type="inferred from homology"/>
<dbReference type="Proteomes" id="UP000269352">
    <property type="component" value="Unassembled WGS sequence"/>
</dbReference>
<dbReference type="SUPFAM" id="SSF143120">
    <property type="entry name" value="YefM-like"/>
    <property type="match status" value="1"/>
</dbReference>
<protein>
    <submittedName>
        <fullName evidence="2">Antitoxin phd</fullName>
    </submittedName>
</protein>
<dbReference type="EMBL" id="BGZN01000011">
    <property type="protein sequence ID" value="GBR73446.1"/>
    <property type="molecule type" value="Genomic_DNA"/>
</dbReference>
<gene>
    <name evidence="2" type="ORF">NO1_0829</name>
</gene>
<dbReference type="AlphaFoldDB" id="A0A388TA36"/>
<keyword evidence="3" id="KW-1185">Reference proteome</keyword>
<organism evidence="2 3">
    <name type="scientific">Termititenax aidoneus</name>
    <dbReference type="NCBI Taxonomy" id="2218524"/>
    <lineage>
        <taxon>Bacteria</taxon>
        <taxon>Bacillati</taxon>
        <taxon>Candidatus Margulisiibacteriota</taxon>
        <taxon>Candidatus Termititenacia</taxon>
        <taxon>Candidatus Termititenacales</taxon>
        <taxon>Candidatus Termititenacaceae</taxon>
        <taxon>Candidatus Termititenax</taxon>
    </lineage>
</organism>
<accession>A0A388TA36</accession>